<sequence>MKITKIATRIINLPFESTITTAVHEMSSVGCVLLTIETDEGIEGQSYLFSLNAANIHSFDEKLKGFEMHLIGKDPHLVEVIEQEIWQTISSVKNKHIAIAALSTIDTAIWDIVGKTANLPLHRLFGACREKIKTYASGGLWLSQSIDSLLKDAQNFLDQGFRSMKIRVGSNDWKKDVERVKEVRNAIGMDIELMADINQALQPKQAIQLGENLKEYDLLWLEEPVASNNRVGHAEVRSALATPIASGENEYSLSGMHEMIEAKACDILMPDLQRIGGISEMRKVADLAESYNLPISTHIFTEHSLSVAGSASNCLSVEHMPWFSKLFNEQIDVVNGFIDIPERPGTGFTFNETYIKEFL</sequence>
<protein>
    <recommendedName>
        <fullName evidence="4">Mandelate racemase/muconate lactonizing enzyme C-terminal domain-containing protein</fullName>
    </recommendedName>
</protein>
<dbReference type="InterPro" id="IPR029017">
    <property type="entry name" value="Enolase-like_N"/>
</dbReference>
<dbReference type="GO" id="GO:0000287">
    <property type="term" value="F:magnesium ion binding"/>
    <property type="evidence" value="ECO:0007669"/>
    <property type="project" value="TreeGrafter"/>
</dbReference>
<dbReference type="Gene3D" id="3.30.390.10">
    <property type="entry name" value="Enolase-like, N-terminal domain"/>
    <property type="match status" value="1"/>
</dbReference>
<dbReference type="InterPro" id="IPR046945">
    <property type="entry name" value="RHMD-like"/>
</dbReference>
<organism evidence="5">
    <name type="scientific">marine metagenome</name>
    <dbReference type="NCBI Taxonomy" id="408172"/>
    <lineage>
        <taxon>unclassified sequences</taxon>
        <taxon>metagenomes</taxon>
        <taxon>ecological metagenomes</taxon>
    </lineage>
</organism>
<dbReference type="EMBL" id="UINC01041932">
    <property type="protein sequence ID" value="SVB43867.1"/>
    <property type="molecule type" value="Genomic_DNA"/>
</dbReference>
<keyword evidence="3" id="KW-0460">Magnesium</keyword>
<dbReference type="Pfam" id="PF13378">
    <property type="entry name" value="MR_MLE_C"/>
    <property type="match status" value="1"/>
</dbReference>
<name>A0A382E1Z3_9ZZZZ</name>
<dbReference type="InterPro" id="IPR013341">
    <property type="entry name" value="Mandelate_racemase_N_dom"/>
</dbReference>
<gene>
    <name evidence="5" type="ORF">METZ01_LOCUS196721</name>
</gene>
<dbReference type="Pfam" id="PF02746">
    <property type="entry name" value="MR_MLE_N"/>
    <property type="match status" value="1"/>
</dbReference>
<dbReference type="SUPFAM" id="SSF54826">
    <property type="entry name" value="Enolase N-terminal domain-like"/>
    <property type="match status" value="1"/>
</dbReference>
<dbReference type="GO" id="GO:0016836">
    <property type="term" value="F:hydro-lyase activity"/>
    <property type="evidence" value="ECO:0007669"/>
    <property type="project" value="TreeGrafter"/>
</dbReference>
<keyword evidence="2" id="KW-0479">Metal-binding</keyword>
<dbReference type="SMART" id="SM00922">
    <property type="entry name" value="MR_MLE"/>
    <property type="match status" value="1"/>
</dbReference>
<dbReference type="PANTHER" id="PTHR13794:SF58">
    <property type="entry name" value="MITOCHONDRIAL ENOLASE SUPERFAMILY MEMBER 1"/>
    <property type="match status" value="1"/>
</dbReference>
<proteinExistence type="predicted"/>
<dbReference type="InterPro" id="IPR036849">
    <property type="entry name" value="Enolase-like_C_sf"/>
</dbReference>
<dbReference type="InterPro" id="IPR013342">
    <property type="entry name" value="Mandelate_racemase_C"/>
</dbReference>
<dbReference type="CDD" id="cd03316">
    <property type="entry name" value="MR_like"/>
    <property type="match status" value="1"/>
</dbReference>
<evidence type="ECO:0000256" key="3">
    <source>
        <dbReference type="ARBA" id="ARBA00022842"/>
    </source>
</evidence>
<dbReference type="AlphaFoldDB" id="A0A382E1Z3"/>
<dbReference type="SUPFAM" id="SSF51604">
    <property type="entry name" value="Enolase C-terminal domain-like"/>
    <property type="match status" value="1"/>
</dbReference>
<accession>A0A382E1Z3</accession>
<dbReference type="InterPro" id="IPR029065">
    <property type="entry name" value="Enolase_C-like"/>
</dbReference>
<dbReference type="PANTHER" id="PTHR13794">
    <property type="entry name" value="ENOLASE SUPERFAMILY, MANDELATE RACEMASE"/>
    <property type="match status" value="1"/>
</dbReference>
<evidence type="ECO:0000256" key="1">
    <source>
        <dbReference type="ARBA" id="ARBA00001946"/>
    </source>
</evidence>
<dbReference type="GO" id="GO:0009063">
    <property type="term" value="P:amino acid catabolic process"/>
    <property type="evidence" value="ECO:0007669"/>
    <property type="project" value="InterPro"/>
</dbReference>
<evidence type="ECO:0000256" key="2">
    <source>
        <dbReference type="ARBA" id="ARBA00022723"/>
    </source>
</evidence>
<dbReference type="GO" id="GO:0016052">
    <property type="term" value="P:carbohydrate catabolic process"/>
    <property type="evidence" value="ECO:0007669"/>
    <property type="project" value="TreeGrafter"/>
</dbReference>
<dbReference type="SFLD" id="SFLDG00179">
    <property type="entry name" value="mandelate_racemase"/>
    <property type="match status" value="1"/>
</dbReference>
<feature type="domain" description="Mandelate racemase/muconate lactonizing enzyme C-terminal" evidence="4">
    <location>
        <begin position="146"/>
        <end position="243"/>
    </location>
</feature>
<dbReference type="SFLD" id="SFLDS00001">
    <property type="entry name" value="Enolase"/>
    <property type="match status" value="1"/>
</dbReference>
<dbReference type="Gene3D" id="3.20.20.120">
    <property type="entry name" value="Enolase-like C-terminal domain"/>
    <property type="match status" value="1"/>
</dbReference>
<dbReference type="InterPro" id="IPR018110">
    <property type="entry name" value="Mandel_Rmase/mucon_lact_enz_CS"/>
</dbReference>
<evidence type="ECO:0000313" key="5">
    <source>
        <dbReference type="EMBL" id="SVB43867.1"/>
    </source>
</evidence>
<dbReference type="PROSITE" id="PS00909">
    <property type="entry name" value="MR_MLE_2"/>
    <property type="match status" value="1"/>
</dbReference>
<comment type="cofactor">
    <cofactor evidence="1">
        <name>Mg(2+)</name>
        <dbReference type="ChEBI" id="CHEBI:18420"/>
    </cofactor>
</comment>
<reference evidence="5" key="1">
    <citation type="submission" date="2018-05" db="EMBL/GenBank/DDBJ databases">
        <authorList>
            <person name="Lanie J.A."/>
            <person name="Ng W.-L."/>
            <person name="Kazmierczak K.M."/>
            <person name="Andrzejewski T.M."/>
            <person name="Davidsen T.M."/>
            <person name="Wayne K.J."/>
            <person name="Tettelin H."/>
            <person name="Glass J.I."/>
            <person name="Rusch D."/>
            <person name="Podicherti R."/>
            <person name="Tsui H.-C.T."/>
            <person name="Winkler M.E."/>
        </authorList>
    </citation>
    <scope>NUCLEOTIDE SEQUENCE</scope>
</reference>
<evidence type="ECO:0000259" key="4">
    <source>
        <dbReference type="SMART" id="SM00922"/>
    </source>
</evidence>